<dbReference type="PANTHER" id="PTHR12434">
    <property type="entry name" value="MEDIATOR OF RNA POLYMERASE II TRANSCRIPTION SUBUNIT 22"/>
    <property type="match status" value="1"/>
</dbReference>
<name>A0ABR4PNW4_9HELO</name>
<comment type="subcellular location">
    <subcellularLocation>
        <location evidence="1">Nucleus</location>
    </subcellularLocation>
</comment>
<sequence>MDGGQRTTTSLIDREERLVADLLTRFKNLVSLATAPVEAGATKEVAASQTQQMEVESAALVRAAENLLVLTRELKEMWLAGPLRGLGEGEGEGTIDDDAKQVGQMVEKLLEKTNASAKK</sequence>
<protein>
    <recommendedName>
        <fullName evidence="8">Mediator of RNA polymerase II transcription subunit 22</fullName>
    </recommendedName>
</protein>
<organism evidence="6 7">
    <name type="scientific">Phlyctema vagabunda</name>
    <dbReference type="NCBI Taxonomy" id="108571"/>
    <lineage>
        <taxon>Eukaryota</taxon>
        <taxon>Fungi</taxon>
        <taxon>Dikarya</taxon>
        <taxon>Ascomycota</taxon>
        <taxon>Pezizomycotina</taxon>
        <taxon>Leotiomycetes</taxon>
        <taxon>Helotiales</taxon>
        <taxon>Dermateaceae</taxon>
        <taxon>Phlyctema</taxon>
    </lineage>
</organism>
<evidence type="ECO:0000313" key="6">
    <source>
        <dbReference type="EMBL" id="KAL3425010.1"/>
    </source>
</evidence>
<dbReference type="Pfam" id="PF06179">
    <property type="entry name" value="Med22"/>
    <property type="match status" value="1"/>
</dbReference>
<evidence type="ECO:0008006" key="8">
    <source>
        <dbReference type="Google" id="ProtNLM"/>
    </source>
</evidence>
<evidence type="ECO:0000256" key="1">
    <source>
        <dbReference type="ARBA" id="ARBA00004123"/>
    </source>
</evidence>
<keyword evidence="7" id="KW-1185">Reference proteome</keyword>
<evidence type="ECO:0000256" key="5">
    <source>
        <dbReference type="ARBA" id="ARBA00023242"/>
    </source>
</evidence>
<reference evidence="6 7" key="1">
    <citation type="submission" date="2024-06" db="EMBL/GenBank/DDBJ databases">
        <title>Complete genome of Phlyctema vagabunda strain 19-DSS-EL-015.</title>
        <authorList>
            <person name="Fiorenzani C."/>
        </authorList>
    </citation>
    <scope>NUCLEOTIDE SEQUENCE [LARGE SCALE GENOMIC DNA]</scope>
    <source>
        <strain evidence="6 7">19-DSS-EL-015</strain>
    </source>
</reference>
<evidence type="ECO:0000313" key="7">
    <source>
        <dbReference type="Proteomes" id="UP001629113"/>
    </source>
</evidence>
<dbReference type="PANTHER" id="PTHR12434:SF6">
    <property type="entry name" value="MEDIATOR OF RNA POLYMERASE II TRANSCRIPTION SUBUNIT 22"/>
    <property type="match status" value="1"/>
</dbReference>
<comment type="similarity">
    <text evidence="2">Belongs to the Mediator complex subunit 22 family.</text>
</comment>
<gene>
    <name evidence="6" type="ORF">PVAG01_04291</name>
</gene>
<dbReference type="EMBL" id="JBFCZG010000003">
    <property type="protein sequence ID" value="KAL3425010.1"/>
    <property type="molecule type" value="Genomic_DNA"/>
</dbReference>
<dbReference type="InterPro" id="IPR009332">
    <property type="entry name" value="Med22"/>
</dbReference>
<comment type="caution">
    <text evidence="6">The sequence shown here is derived from an EMBL/GenBank/DDBJ whole genome shotgun (WGS) entry which is preliminary data.</text>
</comment>
<keyword evidence="3" id="KW-0805">Transcription regulation</keyword>
<evidence type="ECO:0000256" key="4">
    <source>
        <dbReference type="ARBA" id="ARBA00023163"/>
    </source>
</evidence>
<accession>A0ABR4PNW4</accession>
<evidence type="ECO:0000256" key="3">
    <source>
        <dbReference type="ARBA" id="ARBA00023015"/>
    </source>
</evidence>
<evidence type="ECO:0000256" key="2">
    <source>
        <dbReference type="ARBA" id="ARBA00005942"/>
    </source>
</evidence>
<dbReference type="Proteomes" id="UP001629113">
    <property type="component" value="Unassembled WGS sequence"/>
</dbReference>
<proteinExistence type="inferred from homology"/>
<keyword evidence="5" id="KW-0539">Nucleus</keyword>
<dbReference type="Gene3D" id="6.10.280.160">
    <property type="entry name" value="Mediator of RNA polymerase II transcription subunit 22"/>
    <property type="match status" value="1"/>
</dbReference>
<keyword evidence="4" id="KW-0804">Transcription</keyword>